<sequence>MTHSERARGWRDPLIQFLLIGALLFVADHAFGTGASSARRIVLGSSDIGQLKQIYLQQWQREPDAQQLQALIEARVREEILYREAVARGLDQDDVIVRRRLAQKMDYLAQQDIAAPTDDELRAWLRAHRDRYSEPATYDIEQVYFGEGEQGRARAANALPALLDGRDVAGAASMLPRLQPGVDGEQLAQRYGNAFAEAVSTAKQMQWTGPVESAIGFHLLRVTATQRKVPDFDELRDRLRNDVSRERMDAARDRAYAELRAQYQVRVDGRMQPPVAP</sequence>
<dbReference type="InterPro" id="IPR046357">
    <property type="entry name" value="PPIase_dom_sf"/>
</dbReference>
<evidence type="ECO:0000313" key="7">
    <source>
        <dbReference type="Proteomes" id="UP001596036"/>
    </source>
</evidence>
<dbReference type="InterPro" id="IPR000297">
    <property type="entry name" value="PPIase_PpiC"/>
</dbReference>
<dbReference type="Pfam" id="PF13145">
    <property type="entry name" value="Rotamase_2"/>
    <property type="match status" value="1"/>
</dbReference>
<protein>
    <recommendedName>
        <fullName evidence="3">peptidylprolyl isomerase</fullName>
        <ecNumber evidence="3">5.2.1.8</ecNumber>
    </recommendedName>
</protein>
<keyword evidence="4" id="KW-0697">Rotamase</keyword>
<dbReference type="PANTHER" id="PTHR47245">
    <property type="entry name" value="PEPTIDYLPROLYL ISOMERASE"/>
    <property type="match status" value="1"/>
</dbReference>
<evidence type="ECO:0000256" key="4">
    <source>
        <dbReference type="ARBA" id="ARBA00023110"/>
    </source>
</evidence>
<organism evidence="6 7">
    <name type="scientific">Lysobacter yangpyeongensis</name>
    <dbReference type="NCBI Taxonomy" id="346182"/>
    <lineage>
        <taxon>Bacteria</taxon>
        <taxon>Pseudomonadati</taxon>
        <taxon>Pseudomonadota</taxon>
        <taxon>Gammaproteobacteria</taxon>
        <taxon>Lysobacterales</taxon>
        <taxon>Lysobacteraceae</taxon>
        <taxon>Lysobacter</taxon>
    </lineage>
</organism>
<evidence type="ECO:0000313" key="6">
    <source>
        <dbReference type="EMBL" id="MFC5569043.1"/>
    </source>
</evidence>
<dbReference type="EC" id="5.2.1.8" evidence="3"/>
<feature type="domain" description="PpiC" evidence="5">
    <location>
        <begin position="116"/>
        <end position="237"/>
    </location>
</feature>
<evidence type="ECO:0000256" key="3">
    <source>
        <dbReference type="ARBA" id="ARBA00013194"/>
    </source>
</evidence>
<evidence type="ECO:0000256" key="1">
    <source>
        <dbReference type="ARBA" id="ARBA00000971"/>
    </source>
</evidence>
<keyword evidence="7" id="KW-1185">Reference proteome</keyword>
<evidence type="ECO:0000256" key="2">
    <source>
        <dbReference type="ARBA" id="ARBA00007656"/>
    </source>
</evidence>
<proteinExistence type="inferred from homology"/>
<comment type="caution">
    <text evidence="6">The sequence shown here is derived from an EMBL/GenBank/DDBJ whole genome shotgun (WGS) entry which is preliminary data.</text>
</comment>
<dbReference type="Proteomes" id="UP001596036">
    <property type="component" value="Unassembled WGS sequence"/>
</dbReference>
<dbReference type="Gene3D" id="1.10.4030.10">
    <property type="entry name" value="Porin chaperone SurA, peptide-binding domain"/>
    <property type="match status" value="1"/>
</dbReference>
<evidence type="ECO:0000259" key="5">
    <source>
        <dbReference type="Pfam" id="PF13145"/>
    </source>
</evidence>
<dbReference type="GO" id="GO:0016853">
    <property type="term" value="F:isomerase activity"/>
    <property type="evidence" value="ECO:0007669"/>
    <property type="project" value="UniProtKB-KW"/>
</dbReference>
<dbReference type="PANTHER" id="PTHR47245:SF2">
    <property type="entry name" value="PEPTIDYL-PROLYL CIS-TRANS ISOMERASE HP_0175-RELATED"/>
    <property type="match status" value="1"/>
</dbReference>
<accession>A0ABW0SJ33</accession>
<dbReference type="InterPro" id="IPR050245">
    <property type="entry name" value="PrsA_foldase"/>
</dbReference>
<name>A0ABW0SJ33_9GAMM</name>
<dbReference type="EMBL" id="JBHSNM010000001">
    <property type="protein sequence ID" value="MFC5569043.1"/>
    <property type="molecule type" value="Genomic_DNA"/>
</dbReference>
<comment type="catalytic activity">
    <reaction evidence="1">
        <text>[protein]-peptidylproline (omega=180) = [protein]-peptidylproline (omega=0)</text>
        <dbReference type="Rhea" id="RHEA:16237"/>
        <dbReference type="Rhea" id="RHEA-COMP:10747"/>
        <dbReference type="Rhea" id="RHEA-COMP:10748"/>
        <dbReference type="ChEBI" id="CHEBI:83833"/>
        <dbReference type="ChEBI" id="CHEBI:83834"/>
        <dbReference type="EC" id="5.2.1.8"/>
    </reaction>
</comment>
<gene>
    <name evidence="6" type="ORF">ACFPN1_03050</name>
</gene>
<reference evidence="7" key="1">
    <citation type="journal article" date="2019" name="Int. J. Syst. Evol. Microbiol.">
        <title>The Global Catalogue of Microorganisms (GCM) 10K type strain sequencing project: providing services to taxonomists for standard genome sequencing and annotation.</title>
        <authorList>
            <consortium name="The Broad Institute Genomics Platform"/>
            <consortium name="The Broad Institute Genome Sequencing Center for Infectious Disease"/>
            <person name="Wu L."/>
            <person name="Ma J."/>
        </authorList>
    </citation>
    <scope>NUCLEOTIDE SEQUENCE [LARGE SCALE GENOMIC DNA]</scope>
    <source>
        <strain evidence="7">KACC 11407</strain>
    </source>
</reference>
<dbReference type="SUPFAM" id="SSF54534">
    <property type="entry name" value="FKBP-like"/>
    <property type="match status" value="1"/>
</dbReference>
<dbReference type="Gene3D" id="3.10.50.40">
    <property type="match status" value="1"/>
</dbReference>
<dbReference type="RefSeq" id="WP_386752876.1">
    <property type="nucleotide sequence ID" value="NZ_JBHSNM010000001.1"/>
</dbReference>
<keyword evidence="6" id="KW-0413">Isomerase</keyword>
<comment type="similarity">
    <text evidence="2">Belongs to the PpiC/parvulin rotamase family.</text>
</comment>